<accession>A0A3E2BKV4</accession>
<protein>
    <submittedName>
        <fullName evidence="1">Uncharacterized protein</fullName>
    </submittedName>
</protein>
<evidence type="ECO:0000313" key="1">
    <source>
        <dbReference type="EMBL" id="RFT15373.1"/>
    </source>
</evidence>
<proteinExistence type="predicted"/>
<evidence type="ECO:0000313" key="2">
    <source>
        <dbReference type="Proteomes" id="UP000257323"/>
    </source>
</evidence>
<organism evidence="1 2">
    <name type="scientific">Candidatus Saccharicenans subterraneus</name>
    <dbReference type="NCBI Taxonomy" id="2508984"/>
    <lineage>
        <taxon>Bacteria</taxon>
        <taxon>Candidatus Aminicenantota</taxon>
        <taxon>Candidatus Aminicenantia</taxon>
        <taxon>Candidatus Aminicenantales</taxon>
        <taxon>Candidatus Saccharicenantaceae</taxon>
        <taxon>Candidatus Saccharicenans</taxon>
    </lineage>
</organism>
<gene>
    <name evidence="1" type="ORF">OP8BY_0482</name>
</gene>
<name>A0A3E2BKV4_9BACT</name>
<sequence>MWKNRDTAQLLNKLMYFKGEKYNFIGLVDSDDEAGKEIWAGLNDRGLAIMNSQADDLAVREKKYDGSGNGAFMKLALGLCATVDDFEKLLQKEKGRWDLAANFGVIDAEGRACFFETSSEYYTRFDADDKKVAPFGYIVRTNFSYTSPDYLQGGGFIRFERMSHLAEAARAEGRLGVRFILQEAARDLNHEKLHSFPLNRPLPDDPSRPLYINTNDTINRNSTAAAVVFEGAPSPERADLATMWVLLGQPITIAAIPVWPTSGQVPAVASAPGKETCPLNAFSRKLVQYLYPDRRGRMPQYLNINRLRTYGGEGVLSKIMRIENQVLEKAGTLLRAWENRRESAARVAAFQEALAESVRQNLYQEFPDIR</sequence>
<reference evidence="1 2" key="1">
    <citation type="submission" date="2018-08" db="EMBL/GenBank/DDBJ databases">
        <title>Genome analysis of the thermophilic bacterium of the candidate phylum Aminicenantes from deep subsurface aquifer revealed its physiology and ecological role.</title>
        <authorList>
            <person name="Kadnikov V.V."/>
            <person name="Mardanov A.V."/>
            <person name="Beletsky A.V."/>
            <person name="Karnachuk O.V."/>
            <person name="Ravin N.V."/>
        </authorList>
    </citation>
    <scope>NUCLEOTIDE SEQUENCE [LARGE SCALE GENOMIC DNA]</scope>
    <source>
        <strain evidence="1">BY38</strain>
    </source>
</reference>
<dbReference type="EMBL" id="QUAH01000010">
    <property type="protein sequence ID" value="RFT15373.1"/>
    <property type="molecule type" value="Genomic_DNA"/>
</dbReference>
<dbReference type="Gene3D" id="3.60.60.10">
    <property type="entry name" value="Penicillin V Acylase, Chain A"/>
    <property type="match status" value="1"/>
</dbReference>
<dbReference type="Proteomes" id="UP000257323">
    <property type="component" value="Unassembled WGS sequence"/>
</dbReference>
<dbReference type="AlphaFoldDB" id="A0A3E2BKV4"/>
<comment type="caution">
    <text evidence="1">The sequence shown here is derived from an EMBL/GenBank/DDBJ whole genome shotgun (WGS) entry which is preliminary data.</text>
</comment>